<dbReference type="InterPro" id="IPR011032">
    <property type="entry name" value="GroES-like_sf"/>
</dbReference>
<dbReference type="SUPFAM" id="SSF50129">
    <property type="entry name" value="GroES-like"/>
    <property type="match status" value="2"/>
</dbReference>
<evidence type="ECO:0000313" key="5">
    <source>
        <dbReference type="EMBL" id="GMI22871.1"/>
    </source>
</evidence>
<sequence length="255" mass="26829">MSPLSSLPKLLLLLLLAPASPFLNMPSFFTPSLSPSPSTQGTALLATHTLDGRTLSAELVPANDFMLVKITEAPKETSGGIVLTKGAVAKSTTGQILATGPGRFHSETGVPLPVDIEKGEQVVYGQYDGTEIKYDGGDHTLIRAGDVLVAYPGGEELSESNVRVLQDRLLVKIDTTEAATPGGLLIAPSASKQTRPSVGEVVATGPGRVAGTGDRIEMTIKKGDMVKFRDYAGNEVKMEGEEYSVVGLNDVLCVY</sequence>
<keyword evidence="6" id="KW-1185">Reference proteome</keyword>
<reference evidence="5 6" key="1">
    <citation type="journal article" date="2023" name="Commun. Biol.">
        <title>Genome analysis of Parmales, the sister group of diatoms, reveals the evolutionary specialization of diatoms from phago-mixotrophs to photoautotrophs.</title>
        <authorList>
            <person name="Ban H."/>
            <person name="Sato S."/>
            <person name="Yoshikawa S."/>
            <person name="Yamada K."/>
            <person name="Nakamura Y."/>
            <person name="Ichinomiya M."/>
            <person name="Sato N."/>
            <person name="Blanc-Mathieu R."/>
            <person name="Endo H."/>
            <person name="Kuwata A."/>
            <person name="Ogata H."/>
        </authorList>
    </citation>
    <scope>NUCLEOTIDE SEQUENCE [LARGE SCALE GENOMIC DNA]</scope>
</reference>
<comment type="caution">
    <text evidence="5">The sequence shown here is derived from an EMBL/GenBank/DDBJ whole genome shotgun (WGS) entry which is preliminary data.</text>
</comment>
<evidence type="ECO:0000256" key="2">
    <source>
        <dbReference type="ARBA" id="ARBA00023186"/>
    </source>
</evidence>
<gene>
    <name evidence="5" type="ORF">TeGR_g14347</name>
</gene>
<organism evidence="5 6">
    <name type="scientific">Tetraparma gracilis</name>
    <dbReference type="NCBI Taxonomy" id="2962635"/>
    <lineage>
        <taxon>Eukaryota</taxon>
        <taxon>Sar</taxon>
        <taxon>Stramenopiles</taxon>
        <taxon>Ochrophyta</taxon>
        <taxon>Bolidophyceae</taxon>
        <taxon>Parmales</taxon>
        <taxon>Triparmaceae</taxon>
        <taxon>Tetraparma</taxon>
    </lineage>
</organism>
<keyword evidence="2 3" id="KW-0143">Chaperone</keyword>
<dbReference type="EMBL" id="BRYB01001309">
    <property type="protein sequence ID" value="GMI22871.1"/>
    <property type="molecule type" value="Genomic_DNA"/>
</dbReference>
<keyword evidence="4" id="KW-0732">Signal</keyword>
<dbReference type="SMART" id="SM00883">
    <property type="entry name" value="Cpn10"/>
    <property type="match status" value="2"/>
</dbReference>
<feature type="signal peptide" evidence="4">
    <location>
        <begin position="1"/>
        <end position="21"/>
    </location>
</feature>
<proteinExistence type="inferred from homology"/>
<name>A0ABQ6MAT1_9STRA</name>
<comment type="similarity">
    <text evidence="1 3">Belongs to the GroES chaperonin family.</text>
</comment>
<feature type="chain" id="PRO_5046614403" evidence="4">
    <location>
        <begin position="22"/>
        <end position="255"/>
    </location>
</feature>
<dbReference type="Gene3D" id="2.30.33.40">
    <property type="entry name" value="GroES chaperonin"/>
    <property type="match status" value="2"/>
</dbReference>
<protein>
    <submittedName>
        <fullName evidence="5">Uncharacterized protein</fullName>
    </submittedName>
</protein>
<evidence type="ECO:0000313" key="6">
    <source>
        <dbReference type="Proteomes" id="UP001165060"/>
    </source>
</evidence>
<dbReference type="PRINTS" id="PR00297">
    <property type="entry name" value="CHAPERONIN10"/>
</dbReference>
<dbReference type="Proteomes" id="UP001165060">
    <property type="component" value="Unassembled WGS sequence"/>
</dbReference>
<dbReference type="PANTHER" id="PTHR10772:SF63">
    <property type="entry name" value="20 KDA CHAPERONIN, CHLOROPLASTIC"/>
    <property type="match status" value="1"/>
</dbReference>
<dbReference type="CDD" id="cd00320">
    <property type="entry name" value="cpn10"/>
    <property type="match status" value="2"/>
</dbReference>
<dbReference type="Pfam" id="PF00166">
    <property type="entry name" value="Cpn10"/>
    <property type="match status" value="2"/>
</dbReference>
<dbReference type="InterPro" id="IPR037124">
    <property type="entry name" value="Chaperonin_GroES_sf"/>
</dbReference>
<dbReference type="InterPro" id="IPR020818">
    <property type="entry name" value="Chaperonin_GroES"/>
</dbReference>
<accession>A0ABQ6MAT1</accession>
<evidence type="ECO:0000256" key="1">
    <source>
        <dbReference type="ARBA" id="ARBA00006975"/>
    </source>
</evidence>
<evidence type="ECO:0000256" key="3">
    <source>
        <dbReference type="RuleBase" id="RU003479"/>
    </source>
</evidence>
<evidence type="ECO:0000256" key="4">
    <source>
        <dbReference type="SAM" id="SignalP"/>
    </source>
</evidence>
<dbReference type="PANTHER" id="PTHR10772">
    <property type="entry name" value="10 KDA HEAT SHOCK PROTEIN"/>
    <property type="match status" value="1"/>
</dbReference>